<dbReference type="EC" id="3.1.26.12" evidence="15"/>
<evidence type="ECO:0000256" key="14">
    <source>
        <dbReference type="ARBA" id="ARBA00050524"/>
    </source>
</evidence>
<keyword evidence="6" id="KW-0698">rRNA processing</keyword>
<evidence type="ECO:0000256" key="17">
    <source>
        <dbReference type="SAM" id="MobiDB-lite"/>
    </source>
</evidence>
<evidence type="ECO:0000256" key="7">
    <source>
        <dbReference type="ARBA" id="ARBA00022664"/>
    </source>
</evidence>
<evidence type="ECO:0000256" key="16">
    <source>
        <dbReference type="ARBA" id="ARBA00072999"/>
    </source>
</evidence>
<organism evidence="19 20">
    <name type="scientific">Corynebacterium glutamicum</name>
    <name type="common">Brevibacterium saccharolyticum</name>
    <dbReference type="NCBI Taxonomy" id="1718"/>
    <lineage>
        <taxon>Bacteria</taxon>
        <taxon>Bacillati</taxon>
        <taxon>Actinomycetota</taxon>
        <taxon>Actinomycetes</taxon>
        <taxon>Mycobacteriales</taxon>
        <taxon>Corynebacteriaceae</taxon>
        <taxon>Corynebacterium</taxon>
    </lineage>
</organism>
<feature type="compositionally biased region" description="Basic and acidic residues" evidence="17">
    <location>
        <begin position="855"/>
        <end position="867"/>
    </location>
</feature>
<comment type="similarity">
    <text evidence="4">Belongs to the RNase E/G family.</text>
</comment>
<evidence type="ECO:0000256" key="2">
    <source>
        <dbReference type="ARBA" id="ARBA00001947"/>
    </source>
</evidence>
<feature type="compositionally biased region" description="Low complexity" evidence="17">
    <location>
        <begin position="803"/>
        <end position="815"/>
    </location>
</feature>
<evidence type="ECO:0000256" key="15">
    <source>
        <dbReference type="ARBA" id="ARBA00066879"/>
    </source>
</evidence>
<evidence type="ECO:0000256" key="11">
    <source>
        <dbReference type="ARBA" id="ARBA00022833"/>
    </source>
</evidence>
<comment type="subcellular location">
    <subcellularLocation>
        <location evidence="3">Cytoplasm</location>
    </subcellularLocation>
</comment>
<comment type="catalytic activity">
    <reaction evidence="14">
        <text>Endonucleolytic cleavage of single-stranded RNA in A- and U-rich regions.</text>
        <dbReference type="EC" id="3.1.26.12"/>
    </reaction>
</comment>
<dbReference type="Gene3D" id="2.40.50.140">
    <property type="entry name" value="Nucleic acid-binding proteins"/>
    <property type="match status" value="1"/>
</dbReference>
<dbReference type="Pfam" id="PF04760">
    <property type="entry name" value="IF2_N"/>
    <property type="match status" value="1"/>
</dbReference>
<feature type="compositionally biased region" description="Basic and acidic residues" evidence="17">
    <location>
        <begin position="877"/>
        <end position="887"/>
    </location>
</feature>
<protein>
    <recommendedName>
        <fullName evidence="16">Ribonuclease E</fullName>
        <ecNumber evidence="15">3.1.26.12</ecNumber>
    </recommendedName>
</protein>
<dbReference type="CDD" id="cd04453">
    <property type="entry name" value="S1_RNase_E"/>
    <property type="match status" value="1"/>
</dbReference>
<evidence type="ECO:0000256" key="5">
    <source>
        <dbReference type="ARBA" id="ARBA00022490"/>
    </source>
</evidence>
<feature type="region of interest" description="Disordered" evidence="17">
    <location>
        <begin position="704"/>
        <end position="727"/>
    </location>
</feature>
<dbReference type="EMBL" id="LOQT01000024">
    <property type="protein sequence ID" value="OKX79219.1"/>
    <property type="molecule type" value="Genomic_DNA"/>
</dbReference>
<dbReference type="GO" id="GO:0008995">
    <property type="term" value="F:ribonuclease E activity"/>
    <property type="evidence" value="ECO:0007669"/>
    <property type="project" value="UniProtKB-EC"/>
</dbReference>
<keyword evidence="8" id="KW-0819">tRNA processing</keyword>
<dbReference type="GO" id="GO:0006397">
    <property type="term" value="P:mRNA processing"/>
    <property type="evidence" value="ECO:0007669"/>
    <property type="project" value="UniProtKB-KW"/>
</dbReference>
<evidence type="ECO:0000256" key="8">
    <source>
        <dbReference type="ARBA" id="ARBA00022694"/>
    </source>
</evidence>
<keyword evidence="12" id="KW-0460">Magnesium</keyword>
<evidence type="ECO:0000256" key="4">
    <source>
        <dbReference type="ARBA" id="ARBA00005522"/>
    </source>
</evidence>
<keyword evidence="5" id="KW-0963">Cytoplasm</keyword>
<feature type="compositionally biased region" description="Low complexity" evidence="17">
    <location>
        <begin position="889"/>
        <end position="902"/>
    </location>
</feature>
<dbReference type="GO" id="GO:0005737">
    <property type="term" value="C:cytoplasm"/>
    <property type="evidence" value="ECO:0007669"/>
    <property type="project" value="UniProtKB-SubCell"/>
</dbReference>
<dbReference type="PANTHER" id="PTHR30001:SF0">
    <property type="entry name" value="RIBONUCLEASE G"/>
    <property type="match status" value="1"/>
</dbReference>
<evidence type="ECO:0000313" key="20">
    <source>
        <dbReference type="Proteomes" id="UP000186091"/>
    </source>
</evidence>
<dbReference type="InterPro" id="IPR006847">
    <property type="entry name" value="IF2_N"/>
</dbReference>
<dbReference type="RefSeq" id="WP_004567676.1">
    <property type="nucleotide sequence ID" value="NZ_JAAOYN010000001.1"/>
</dbReference>
<feature type="region of interest" description="Disordered" evidence="17">
    <location>
        <begin position="173"/>
        <end position="255"/>
    </location>
</feature>
<dbReference type="PROSITE" id="PS50126">
    <property type="entry name" value="S1"/>
    <property type="match status" value="1"/>
</dbReference>
<dbReference type="GO" id="GO:0006364">
    <property type="term" value="P:rRNA processing"/>
    <property type="evidence" value="ECO:0007669"/>
    <property type="project" value="UniProtKB-KW"/>
</dbReference>
<feature type="compositionally biased region" description="Low complexity" evidence="17">
    <location>
        <begin position="204"/>
        <end position="217"/>
    </location>
</feature>
<feature type="region of interest" description="Disordered" evidence="17">
    <location>
        <begin position="771"/>
        <end position="1022"/>
    </location>
</feature>
<evidence type="ECO:0000256" key="3">
    <source>
        <dbReference type="ARBA" id="ARBA00004496"/>
    </source>
</evidence>
<keyword evidence="11" id="KW-0862">Zinc</keyword>
<evidence type="ECO:0000256" key="6">
    <source>
        <dbReference type="ARBA" id="ARBA00022552"/>
    </source>
</evidence>
<feature type="compositionally biased region" description="Polar residues" evidence="17">
    <location>
        <begin position="914"/>
        <end position="927"/>
    </location>
</feature>
<keyword evidence="9" id="KW-0479">Metal-binding</keyword>
<comment type="caution">
    <text evidence="19">The sequence shown here is derived from an EMBL/GenBank/DDBJ whole genome shotgun (WGS) entry which is preliminary data.</text>
</comment>
<evidence type="ECO:0000256" key="12">
    <source>
        <dbReference type="ARBA" id="ARBA00022842"/>
    </source>
</evidence>
<feature type="compositionally biased region" description="Low complexity" evidence="17">
    <location>
        <begin position="836"/>
        <end position="852"/>
    </location>
</feature>
<keyword evidence="10" id="KW-0378">Hydrolase</keyword>
<dbReference type="Pfam" id="PF10150">
    <property type="entry name" value="RNase_E_G"/>
    <property type="match status" value="1"/>
</dbReference>
<reference evidence="19 20" key="1">
    <citation type="submission" date="2015-12" db="EMBL/GenBank/DDBJ databases">
        <title>Genome sequence of Corynebacterium AS 1.542.</title>
        <authorList>
            <person name="Yang J."/>
            <person name="Yang S."/>
        </authorList>
    </citation>
    <scope>NUCLEOTIDE SEQUENCE [LARGE SCALE GENOMIC DNA]</scope>
    <source>
        <strain evidence="19 20">AS 1.542</strain>
    </source>
</reference>
<evidence type="ECO:0000256" key="1">
    <source>
        <dbReference type="ARBA" id="ARBA00001946"/>
    </source>
</evidence>
<dbReference type="SUPFAM" id="SSF50249">
    <property type="entry name" value="Nucleic acid-binding proteins"/>
    <property type="match status" value="1"/>
</dbReference>
<gene>
    <name evidence="19" type="ORF">AUP69_10805</name>
</gene>
<sequence>MPKNNKAVEAKISPSAVLAAEFDRDSLKEKTRVHQLAKQLGMASKDVVVALDGIGLVKVAQSNLSKEEVEKLLDALSQPVLNAAPAAVPDVEPVERIRRRVEKNVENEIHQIEEKVERELAAVAQPTDFEAAAREEVTAELLEDIVPEITPAPVEAPVYTPIFVAPAVVPTENVQDTDDEQARERTARKRRGRRGTGRGRGAEAETVTEVSEEASTSEVEEVNEPIGIKGSTRLEAQRRRRTEMREENKKRRHVVSTQEFMERRESMERRMIVRERQRHDHPGLVTQVGVLEDDQLVEQFVTSDAQMSMVGNIYLGRVQNVLPSMEAAFIDIGKGRNGVLYAGEVDWKAAGLGGRGRRIEQALKAGDQVLVQVSKDPLGHKGARLTTQISLAGRYLVYVPGGRSAGISRKLPGPERKRLKEILGRVVPAQGGTIIRTAAEGVSEENIAADVNRLHTLWEQIKERTAKEKKSRGSKPITMYEEPDMLVKVIRDLFNEDFTSLIVDGDRAWNTVRAYIQSVAPDLVSRVEHFDRADFDGKDAFEAFDLNTQLEEALSRKVNLPSGGSLIIDRTEAMTVIDVNTGRYTGKGGGNLEETVTLNNIEAAEEIVRQMRLRDLGGMIVVDFIDMVLPENQELVLRRLNEALENDRTRHQVSEVTSLGLVQMTRKRIGAGLLETFSSPCEHCEGRGIIVHVDPVDTVDERVEAKAEERSRRHQRSNSTKKAAAEHPMVVAMRDLVESDEHDLDQEFEELAASVIVLDDSDLDDVVNDKLDEPERILAESTVEPEEGPRRRARRQRQKSAADDIAAIAAAAVDIASEEDPDEPSGSSYVSDFEAEPIAPVVEKAAEPVAEPTADYEKARAEFEASPRRRRKTRGNSRSDHAPKPEDFAPVVEEVAETPVKTPARKAPRRNRPSELSSGAPSSAPSTRNRRRAVRRQLVEAPETVVEIAPEAAPEQVAEPQVEFDQPDNRRKRRRAVRVTAAPVEKKVASTSNARAPKKEPQATSTTNPGRRRRATRRGPRS</sequence>
<name>A0AB36I4W9_CORGT</name>
<feature type="compositionally biased region" description="Basic residues" evidence="17">
    <location>
        <begin position="186"/>
        <end position="197"/>
    </location>
</feature>
<feature type="domain" description="S1 motif" evidence="18">
    <location>
        <begin position="311"/>
        <end position="394"/>
    </location>
</feature>
<evidence type="ECO:0000259" key="18">
    <source>
        <dbReference type="PROSITE" id="PS50126"/>
    </source>
</evidence>
<dbReference type="Gene3D" id="1.10.10.2480">
    <property type="match status" value="1"/>
</dbReference>
<evidence type="ECO:0000256" key="10">
    <source>
        <dbReference type="ARBA" id="ARBA00022801"/>
    </source>
</evidence>
<dbReference type="NCBIfam" id="TIGR00757">
    <property type="entry name" value="RNaseEG"/>
    <property type="match status" value="1"/>
</dbReference>
<proteinExistence type="inferred from homology"/>
<evidence type="ECO:0000256" key="9">
    <source>
        <dbReference type="ARBA" id="ARBA00022723"/>
    </source>
</evidence>
<accession>A0AB36I4W9</accession>
<dbReference type="InterPro" id="IPR003029">
    <property type="entry name" value="S1_domain"/>
</dbReference>
<dbReference type="GO" id="GO:0003723">
    <property type="term" value="F:RNA binding"/>
    <property type="evidence" value="ECO:0007669"/>
    <property type="project" value="UniProtKB-KW"/>
</dbReference>
<dbReference type="FunFam" id="2.40.50.140:FF:000066">
    <property type="entry name" value="Ribonuclease E"/>
    <property type="match status" value="1"/>
</dbReference>
<dbReference type="PANTHER" id="PTHR30001">
    <property type="entry name" value="RIBONUCLEASE"/>
    <property type="match status" value="1"/>
</dbReference>
<dbReference type="InterPro" id="IPR019307">
    <property type="entry name" value="RNA-bd_AU-1/RNase_E/G"/>
</dbReference>
<feature type="compositionally biased region" description="Low complexity" evidence="17">
    <location>
        <begin position="939"/>
        <end position="963"/>
    </location>
</feature>
<dbReference type="GO" id="GO:0008033">
    <property type="term" value="P:tRNA processing"/>
    <property type="evidence" value="ECO:0007669"/>
    <property type="project" value="UniProtKB-KW"/>
</dbReference>
<evidence type="ECO:0000313" key="19">
    <source>
        <dbReference type="EMBL" id="OKX79219.1"/>
    </source>
</evidence>
<dbReference type="InterPro" id="IPR004659">
    <property type="entry name" value="RNase_E/G"/>
</dbReference>
<keyword evidence="7" id="KW-0507">mRNA processing</keyword>
<comment type="cofactor">
    <cofactor evidence="2">
        <name>Zn(2+)</name>
        <dbReference type="ChEBI" id="CHEBI:29105"/>
    </cofactor>
</comment>
<dbReference type="SMART" id="SM00316">
    <property type="entry name" value="S1"/>
    <property type="match status" value="1"/>
</dbReference>
<evidence type="ECO:0000256" key="13">
    <source>
        <dbReference type="ARBA" id="ARBA00022884"/>
    </source>
</evidence>
<feature type="compositionally biased region" description="Basic residues" evidence="17">
    <location>
        <begin position="1010"/>
        <end position="1022"/>
    </location>
</feature>
<keyword evidence="13" id="KW-0694">RNA-binding</keyword>
<dbReference type="AlphaFoldDB" id="A0AB36I4W9"/>
<dbReference type="GO" id="GO:0046872">
    <property type="term" value="F:metal ion binding"/>
    <property type="evidence" value="ECO:0007669"/>
    <property type="project" value="UniProtKB-KW"/>
</dbReference>
<dbReference type="InterPro" id="IPR012340">
    <property type="entry name" value="NA-bd_OB-fold"/>
</dbReference>
<dbReference type="Proteomes" id="UP000186091">
    <property type="component" value="Unassembled WGS sequence"/>
</dbReference>
<comment type="cofactor">
    <cofactor evidence="1">
        <name>Mg(2+)</name>
        <dbReference type="ChEBI" id="CHEBI:18420"/>
    </cofactor>
</comment>